<dbReference type="GO" id="GO:0004499">
    <property type="term" value="F:N,N-dimethylaniline monooxygenase activity"/>
    <property type="evidence" value="ECO:0007669"/>
    <property type="project" value="InterPro"/>
</dbReference>
<comment type="caution">
    <text evidence="20">The sequence shown here is derived from an EMBL/GenBank/DDBJ whole genome shotgun (WGS) entry which is preliminary data.</text>
</comment>
<keyword evidence="6" id="KW-0256">Endoplasmic reticulum</keyword>
<keyword evidence="9 19" id="KW-1133">Transmembrane helix</keyword>
<dbReference type="GO" id="GO:0034899">
    <property type="term" value="F:trimethylamine monooxygenase activity"/>
    <property type="evidence" value="ECO:0007669"/>
    <property type="project" value="UniProtKB-EC"/>
</dbReference>
<comment type="subcellular location">
    <subcellularLocation>
        <location evidence="2">Endoplasmic reticulum membrane</location>
        <topology evidence="2">Single-pass membrane protein</topology>
    </subcellularLocation>
</comment>
<evidence type="ECO:0000256" key="6">
    <source>
        <dbReference type="ARBA" id="ARBA00022824"/>
    </source>
</evidence>
<dbReference type="GO" id="GO:0050660">
    <property type="term" value="F:flavin adenine dinucleotide binding"/>
    <property type="evidence" value="ECO:0007669"/>
    <property type="project" value="InterPro"/>
</dbReference>
<sequence>MARLVAVIGGGTSGLTCIKCCLDEGLEPVCYESSDDIGGLWRFKETPEAERSSIYRSLVVNTSKEMMCFSDFPMPAHYPNYMHHSMMLKYLRLYAEHFDLLKYIRFQTTVLSVRQRHDFSDKGQWEVVTEDTGGHRGTQVFDAVLVCSGSFTHPVTPLSAFPGIDTFPGKCSHSWEYKDPHSFHGKKVVVIGVGNSGGDIAVEISRVAEKTFLSMREGAWVVGRMSAGGLPLDMNIVTRLNALLLQLFPPALLNWAVERSYNQKYNHRLYGLQPSYRILSQRPVINDDLPGRILQGALQVKPNVREFRGSTVVFDNEAVEEGIDAVVFCTGYKASFPFLLPSQNSDPVGKVSLYKKVFPLSLERPTLAFIGLINAKGPLMPVMEMQARWATRVFAGLNQLPPVSVMQKITEKAWKANMKRYCCPQKATLEVDYIPYMDSIAQEIGVRPYLLRLFLTDPGLGFRVLFGPCTPYQFRLSGPGRWDGARQAILTQWERVTQPFKTRPIPEDKTSTLRYWLGLAGGIHSMARRVAVIGGGTSGLTSTKCCLDEGLEPVCFESSDDIGGLWRFKETPEAERSSIYQSLVVNTSKEMMCFSDFPMPAHYPNYMHHSMMLKYLRLYAEHFDLLKYIRFQTTVLSVRQRHDFSDTGQWEVVTENRDGHRGTQMFDAVLVCSGSFTHPVTPLSAFPGIDTFPGKCFHSWEYKNPHLFHRKKVVVIGTGDSSGDIAVEISRVAEKTFLSMREGTWVVGRMSTGGLPFDMNMFTRLNALLVKVFPQALLNWAVERSYNQKYNHRLYGLQPRHRILSQHLTINDDLPGRILQGALQVKPNVREFRGSTVIFDNEAVEEGIDAVVFCTGYKASFPFLLPSQNSDPVGKVSLYKKVFPLSLERPTLAFIGLIYARGPIMPIMEMQARWATRVFAGLNQLPPVSVMQKITEKAWKANMKRYSHPQKAVLEVDYIPYLDSIAQEIGVCPNLLWLFLTDPGLGFRVLFGPCTPYQFRLRGPGRWDGARQAILTQWERVTQPFKTRPIPEDKTSTLLCWLGLAGGVMLIFVLIVLQKSPSSAYTFFSI</sequence>
<evidence type="ECO:0000313" key="20">
    <source>
        <dbReference type="EMBL" id="KAG7316699.1"/>
    </source>
</evidence>
<keyword evidence="5 19" id="KW-0812">Transmembrane</keyword>
<dbReference type="SUPFAM" id="SSF51905">
    <property type="entry name" value="FAD/NAD(P)-binding domain"/>
    <property type="match status" value="4"/>
</dbReference>
<evidence type="ECO:0000256" key="9">
    <source>
        <dbReference type="ARBA" id="ARBA00022989"/>
    </source>
</evidence>
<evidence type="ECO:0000256" key="8">
    <source>
        <dbReference type="ARBA" id="ARBA00022857"/>
    </source>
</evidence>
<keyword evidence="8" id="KW-0521">NADP</keyword>
<evidence type="ECO:0000256" key="18">
    <source>
        <dbReference type="RuleBase" id="RU361177"/>
    </source>
</evidence>
<dbReference type="EC" id="1.-.-.-" evidence="18"/>
<keyword evidence="21" id="KW-1185">Reference proteome</keyword>
<dbReference type="GO" id="GO:0005789">
    <property type="term" value="C:endoplasmic reticulum membrane"/>
    <property type="evidence" value="ECO:0007669"/>
    <property type="project" value="UniProtKB-SubCell"/>
</dbReference>
<evidence type="ECO:0000256" key="15">
    <source>
        <dbReference type="ARBA" id="ARBA00048041"/>
    </source>
</evidence>
<dbReference type="Gene3D" id="3.50.50.60">
    <property type="entry name" value="FAD/NAD(P)-binding domain"/>
    <property type="match status" value="2"/>
</dbReference>
<reference evidence="20 21" key="1">
    <citation type="submission" date="2021-06" db="EMBL/GenBank/DDBJ databases">
        <title>Chromosome-level genome assembly of the red-tail catfish (Hemibagrus wyckioides).</title>
        <authorList>
            <person name="Shao F."/>
        </authorList>
    </citation>
    <scope>NUCLEOTIDE SEQUENCE [LARGE SCALE GENOMIC DNA]</scope>
    <source>
        <strain evidence="20">EC202008001</strain>
        <tissue evidence="20">Blood</tissue>
    </source>
</reference>
<evidence type="ECO:0000313" key="21">
    <source>
        <dbReference type="Proteomes" id="UP000824219"/>
    </source>
</evidence>
<evidence type="ECO:0000256" key="2">
    <source>
        <dbReference type="ARBA" id="ARBA00004389"/>
    </source>
</evidence>
<evidence type="ECO:0000256" key="13">
    <source>
        <dbReference type="ARBA" id="ARBA00045957"/>
    </source>
</evidence>
<evidence type="ECO:0000256" key="4">
    <source>
        <dbReference type="ARBA" id="ARBA00022630"/>
    </source>
</evidence>
<gene>
    <name evidence="20" type="ORF">KOW79_020240</name>
</gene>
<accession>A0A9D3SF74</accession>
<dbReference type="Proteomes" id="UP000824219">
    <property type="component" value="Linkage Group LG25"/>
</dbReference>
<comment type="similarity">
    <text evidence="3 18">Belongs to the FMO family.</text>
</comment>
<keyword evidence="7 18" id="KW-0274">FAD</keyword>
<dbReference type="PANTHER" id="PTHR23023">
    <property type="entry name" value="DIMETHYLANILINE MONOOXYGENASE"/>
    <property type="match status" value="1"/>
</dbReference>
<dbReference type="GO" id="GO:0050661">
    <property type="term" value="F:NADP binding"/>
    <property type="evidence" value="ECO:0007669"/>
    <property type="project" value="InterPro"/>
</dbReference>
<comment type="cofactor">
    <cofactor evidence="1 18">
        <name>FAD</name>
        <dbReference type="ChEBI" id="CHEBI:57692"/>
    </cofactor>
</comment>
<keyword evidence="10 18" id="KW-0560">Oxidoreductase</keyword>
<evidence type="ECO:0000256" key="12">
    <source>
        <dbReference type="ARBA" id="ARBA00023136"/>
    </source>
</evidence>
<keyword evidence="12 19" id="KW-0472">Membrane</keyword>
<comment type="catalytic activity">
    <reaction evidence="14">
        <text>hypotaurine + NADH + O2 + H(+) = taurine + NAD(+) + H2O</text>
        <dbReference type="Rhea" id="RHEA:74111"/>
        <dbReference type="ChEBI" id="CHEBI:15377"/>
        <dbReference type="ChEBI" id="CHEBI:15378"/>
        <dbReference type="ChEBI" id="CHEBI:15379"/>
        <dbReference type="ChEBI" id="CHEBI:57540"/>
        <dbReference type="ChEBI" id="CHEBI:57853"/>
        <dbReference type="ChEBI" id="CHEBI:57945"/>
        <dbReference type="ChEBI" id="CHEBI:507393"/>
        <dbReference type="EC" id="1.14.13.8"/>
    </reaction>
    <physiologicalReaction direction="left-to-right" evidence="14">
        <dbReference type="Rhea" id="RHEA:74112"/>
    </physiologicalReaction>
</comment>
<evidence type="ECO:0000256" key="7">
    <source>
        <dbReference type="ARBA" id="ARBA00022827"/>
    </source>
</evidence>
<evidence type="ECO:0000256" key="1">
    <source>
        <dbReference type="ARBA" id="ARBA00001974"/>
    </source>
</evidence>
<dbReference type="InterPro" id="IPR020946">
    <property type="entry name" value="Flavin_mOase-like"/>
</dbReference>
<dbReference type="InterPro" id="IPR050346">
    <property type="entry name" value="FMO-like"/>
</dbReference>
<protein>
    <recommendedName>
        <fullName evidence="18">Flavin-containing monooxygenase</fullName>
        <ecNumber evidence="18">1.-.-.-</ecNumber>
    </recommendedName>
</protein>
<comment type="catalytic activity">
    <reaction evidence="16">
        <text>trimethylamine + NADPH + O2 = trimethylamine N-oxide + NADP(+) + H2O</text>
        <dbReference type="Rhea" id="RHEA:31979"/>
        <dbReference type="ChEBI" id="CHEBI:15377"/>
        <dbReference type="ChEBI" id="CHEBI:15379"/>
        <dbReference type="ChEBI" id="CHEBI:15724"/>
        <dbReference type="ChEBI" id="CHEBI:57783"/>
        <dbReference type="ChEBI" id="CHEBI:58349"/>
        <dbReference type="ChEBI" id="CHEBI:58389"/>
        <dbReference type="EC" id="1.14.13.148"/>
    </reaction>
    <physiologicalReaction direction="left-to-right" evidence="16">
        <dbReference type="Rhea" id="RHEA:31980"/>
    </physiologicalReaction>
</comment>
<name>A0A9D3SF74_9TELE</name>
<comment type="function">
    <text evidence="13">Broad spectrum monooxygenase that catalyzes the oxygenation of a wide variety of nitrogen- and sulfur-containing compounds including xenobiotics. Catalyzes the S-oxygenation of hypotaurine to produce taurine, an organic osmolyte involved in cell volume regulation as well as a variety of cytoprotective and developmental processes. In vitro, catalyzes the N-oxygenation of trimethylamine (TMA) to produce trimethylamine N-oxide (TMAO) and could therefore participate to the detoxification of this compound that is generated by the action of gut microbiota from dietary precursors such as choline, choline containing compounds, betaine or L-carnitine.</text>
</comment>
<keyword evidence="4 18" id="KW-0285">Flavoprotein</keyword>
<dbReference type="InterPro" id="IPR002253">
    <property type="entry name" value="Flavin_mOase_1"/>
</dbReference>
<dbReference type="PRINTS" id="PR01121">
    <property type="entry name" value="FMOXYGENASE1"/>
</dbReference>
<keyword evidence="11 18" id="KW-0503">Monooxygenase</keyword>
<organism evidence="20 21">
    <name type="scientific">Hemibagrus wyckioides</name>
    <dbReference type="NCBI Taxonomy" id="337641"/>
    <lineage>
        <taxon>Eukaryota</taxon>
        <taxon>Metazoa</taxon>
        <taxon>Chordata</taxon>
        <taxon>Craniata</taxon>
        <taxon>Vertebrata</taxon>
        <taxon>Euteleostomi</taxon>
        <taxon>Actinopterygii</taxon>
        <taxon>Neopterygii</taxon>
        <taxon>Teleostei</taxon>
        <taxon>Ostariophysi</taxon>
        <taxon>Siluriformes</taxon>
        <taxon>Bagridae</taxon>
        <taxon>Hemibagrus</taxon>
    </lineage>
</organism>
<evidence type="ECO:0000256" key="10">
    <source>
        <dbReference type="ARBA" id="ARBA00023002"/>
    </source>
</evidence>
<comment type="catalytic activity">
    <reaction evidence="15">
        <text>hypotaurine + NADPH + O2 + H(+) = taurine + NADP(+) + H2O</text>
        <dbReference type="Rhea" id="RHEA:69819"/>
        <dbReference type="ChEBI" id="CHEBI:15377"/>
        <dbReference type="ChEBI" id="CHEBI:15378"/>
        <dbReference type="ChEBI" id="CHEBI:15379"/>
        <dbReference type="ChEBI" id="CHEBI:57783"/>
        <dbReference type="ChEBI" id="CHEBI:57853"/>
        <dbReference type="ChEBI" id="CHEBI:58349"/>
        <dbReference type="ChEBI" id="CHEBI:507393"/>
        <dbReference type="EC" id="1.14.13.8"/>
    </reaction>
    <physiologicalReaction direction="left-to-right" evidence="15">
        <dbReference type="Rhea" id="RHEA:69820"/>
    </physiologicalReaction>
</comment>
<dbReference type="OrthoDB" id="66881at2759"/>
<dbReference type="EMBL" id="JAHKSW010000025">
    <property type="protein sequence ID" value="KAG7316699.1"/>
    <property type="molecule type" value="Genomic_DNA"/>
</dbReference>
<dbReference type="PRINTS" id="PR00370">
    <property type="entry name" value="FMOXYGENASE"/>
</dbReference>
<dbReference type="FunFam" id="3.50.50.60:FF:000159">
    <property type="entry name" value="Dimethylaniline monooxygenase [N-oxide-forming]"/>
    <property type="match status" value="2"/>
</dbReference>
<evidence type="ECO:0000256" key="19">
    <source>
        <dbReference type="SAM" id="Phobius"/>
    </source>
</evidence>
<evidence type="ECO:0000256" key="5">
    <source>
        <dbReference type="ARBA" id="ARBA00022692"/>
    </source>
</evidence>
<evidence type="ECO:0000256" key="3">
    <source>
        <dbReference type="ARBA" id="ARBA00009183"/>
    </source>
</evidence>
<feature type="transmembrane region" description="Helical" evidence="19">
    <location>
        <begin position="1036"/>
        <end position="1057"/>
    </location>
</feature>
<proteinExistence type="inferred from homology"/>
<dbReference type="InterPro" id="IPR000960">
    <property type="entry name" value="Flavin_mOase"/>
</dbReference>
<comment type="catalytic activity">
    <reaction evidence="17">
        <text>N,N-dimethylaniline + NADPH + O2 + H(+) = N,N-dimethylaniline N-oxide + NADP(+) + H2O</text>
        <dbReference type="Rhea" id="RHEA:24468"/>
        <dbReference type="ChEBI" id="CHEBI:15377"/>
        <dbReference type="ChEBI" id="CHEBI:15378"/>
        <dbReference type="ChEBI" id="CHEBI:15379"/>
        <dbReference type="ChEBI" id="CHEBI:16269"/>
        <dbReference type="ChEBI" id="CHEBI:17735"/>
        <dbReference type="ChEBI" id="CHEBI:57783"/>
        <dbReference type="ChEBI" id="CHEBI:58349"/>
        <dbReference type="EC" id="1.14.13.8"/>
    </reaction>
    <physiologicalReaction direction="left-to-right" evidence="17">
        <dbReference type="Rhea" id="RHEA:24469"/>
    </physiologicalReaction>
</comment>
<dbReference type="AlphaFoldDB" id="A0A9D3SF74"/>
<evidence type="ECO:0000256" key="16">
    <source>
        <dbReference type="ARBA" id="ARBA00048088"/>
    </source>
</evidence>
<dbReference type="InterPro" id="IPR036188">
    <property type="entry name" value="FAD/NAD-bd_sf"/>
</dbReference>
<evidence type="ECO:0000256" key="17">
    <source>
        <dbReference type="ARBA" id="ARBA00049443"/>
    </source>
</evidence>
<evidence type="ECO:0000256" key="11">
    <source>
        <dbReference type="ARBA" id="ARBA00023033"/>
    </source>
</evidence>
<dbReference type="Pfam" id="PF00743">
    <property type="entry name" value="FMO-like"/>
    <property type="match status" value="2"/>
</dbReference>
<evidence type="ECO:0000256" key="14">
    <source>
        <dbReference type="ARBA" id="ARBA00047338"/>
    </source>
</evidence>